<feature type="compositionally biased region" description="Polar residues" evidence="5">
    <location>
        <begin position="254"/>
        <end position="276"/>
    </location>
</feature>
<feature type="compositionally biased region" description="Low complexity" evidence="5">
    <location>
        <begin position="234"/>
        <end position="251"/>
    </location>
</feature>
<dbReference type="AlphaFoldDB" id="A0A8H7RSK0"/>
<dbReference type="GO" id="GO:0003676">
    <property type="term" value="F:nucleic acid binding"/>
    <property type="evidence" value="ECO:0007669"/>
    <property type="project" value="InterPro"/>
</dbReference>
<keyword evidence="2" id="KW-0479">Metal-binding</keyword>
<feature type="compositionally biased region" description="Polar residues" evidence="5">
    <location>
        <begin position="207"/>
        <end position="219"/>
    </location>
</feature>
<dbReference type="PANTHER" id="PTHR13620">
    <property type="entry name" value="3-5 EXONUCLEASE"/>
    <property type="match status" value="1"/>
</dbReference>
<dbReference type="GO" id="GO:0046872">
    <property type="term" value="F:metal ion binding"/>
    <property type="evidence" value="ECO:0007669"/>
    <property type="project" value="UniProtKB-KW"/>
</dbReference>
<evidence type="ECO:0000256" key="3">
    <source>
        <dbReference type="ARBA" id="ARBA00022801"/>
    </source>
</evidence>
<keyword evidence="3" id="KW-0378">Hydrolase</keyword>
<keyword evidence="4" id="KW-0269">Exonuclease</keyword>
<evidence type="ECO:0000313" key="6">
    <source>
        <dbReference type="EMBL" id="KAG2215457.1"/>
    </source>
</evidence>
<sequence length="276" mass="29880">MVGFNCEWNYKPITKATGKVSSIQVACADSVWLFRVKPSEGVPRAIEHGTLGLSDISAVVLGGKLCKDSNLHLSDWESETLEENQVMYAALDAWASFKIFESVKDHDVFRKILPDHIPAGLHCSFQYIGSPVAFGHIAEQVIQDGQNNSEEIPFAVTRVGIPGALIITKEGKAKPLSEFGTPPFVIPVPISLLCTKNPNQCIPTLPSLISSANDTPVDQHNSEDREGNDDDIETTSISTASSSSDNDSNDIPITHQSVSTAGSQLLPTLMSEQQYT</sequence>
<comment type="caution">
    <text evidence="6">The sequence shown here is derived from an EMBL/GenBank/DDBJ whole genome shotgun (WGS) entry which is preliminary data.</text>
</comment>
<protein>
    <submittedName>
        <fullName evidence="6">Uncharacterized protein</fullName>
    </submittedName>
</protein>
<dbReference type="OrthoDB" id="1920326at2759"/>
<organism evidence="6 7">
    <name type="scientific">Circinella minor</name>
    <dbReference type="NCBI Taxonomy" id="1195481"/>
    <lineage>
        <taxon>Eukaryota</taxon>
        <taxon>Fungi</taxon>
        <taxon>Fungi incertae sedis</taxon>
        <taxon>Mucoromycota</taxon>
        <taxon>Mucoromycotina</taxon>
        <taxon>Mucoromycetes</taxon>
        <taxon>Mucorales</taxon>
        <taxon>Lichtheimiaceae</taxon>
        <taxon>Circinella</taxon>
    </lineage>
</organism>
<reference evidence="6 7" key="1">
    <citation type="submission" date="2020-12" db="EMBL/GenBank/DDBJ databases">
        <title>Metabolic potential, ecology and presence of endohyphal bacteria is reflected in genomic diversity of Mucoromycotina.</title>
        <authorList>
            <person name="Muszewska A."/>
            <person name="Okrasinska A."/>
            <person name="Steczkiewicz K."/>
            <person name="Drgas O."/>
            <person name="Orlowska M."/>
            <person name="Perlinska-Lenart U."/>
            <person name="Aleksandrzak-Piekarczyk T."/>
            <person name="Szatraj K."/>
            <person name="Zielenkiewicz U."/>
            <person name="Pilsyk S."/>
            <person name="Malc E."/>
            <person name="Mieczkowski P."/>
            <person name="Kruszewska J.S."/>
            <person name="Biernat P."/>
            <person name="Pawlowska J."/>
        </authorList>
    </citation>
    <scope>NUCLEOTIDE SEQUENCE [LARGE SCALE GENOMIC DNA]</scope>
    <source>
        <strain evidence="6 7">CBS 142.35</strain>
    </source>
</reference>
<keyword evidence="1" id="KW-0540">Nuclease</keyword>
<accession>A0A8H7RSK0</accession>
<evidence type="ECO:0000256" key="2">
    <source>
        <dbReference type="ARBA" id="ARBA00022723"/>
    </source>
</evidence>
<dbReference type="SUPFAM" id="SSF53098">
    <property type="entry name" value="Ribonuclease H-like"/>
    <property type="match status" value="1"/>
</dbReference>
<gene>
    <name evidence="6" type="ORF">INT45_014293</name>
</gene>
<keyword evidence="7" id="KW-1185">Reference proteome</keyword>
<dbReference type="InterPro" id="IPR036397">
    <property type="entry name" value="RNaseH_sf"/>
</dbReference>
<name>A0A8H7RSK0_9FUNG</name>
<proteinExistence type="predicted"/>
<evidence type="ECO:0000256" key="5">
    <source>
        <dbReference type="SAM" id="MobiDB-lite"/>
    </source>
</evidence>
<feature type="region of interest" description="Disordered" evidence="5">
    <location>
        <begin position="207"/>
        <end position="276"/>
    </location>
</feature>
<dbReference type="InterPro" id="IPR012337">
    <property type="entry name" value="RNaseH-like_sf"/>
</dbReference>
<dbReference type="Proteomes" id="UP000646827">
    <property type="component" value="Unassembled WGS sequence"/>
</dbReference>
<evidence type="ECO:0000256" key="1">
    <source>
        <dbReference type="ARBA" id="ARBA00022722"/>
    </source>
</evidence>
<evidence type="ECO:0000256" key="4">
    <source>
        <dbReference type="ARBA" id="ARBA00022839"/>
    </source>
</evidence>
<dbReference type="EMBL" id="JAEPRB010000516">
    <property type="protein sequence ID" value="KAG2215457.1"/>
    <property type="molecule type" value="Genomic_DNA"/>
</dbReference>
<dbReference type="Gene3D" id="3.30.420.10">
    <property type="entry name" value="Ribonuclease H-like superfamily/Ribonuclease H"/>
    <property type="match status" value="1"/>
</dbReference>
<dbReference type="GO" id="GO:0008408">
    <property type="term" value="F:3'-5' exonuclease activity"/>
    <property type="evidence" value="ECO:0007669"/>
    <property type="project" value="UniProtKB-ARBA"/>
</dbReference>
<dbReference type="PANTHER" id="PTHR13620:SF109">
    <property type="entry name" value="3'-5' EXONUCLEASE"/>
    <property type="match status" value="1"/>
</dbReference>
<evidence type="ECO:0000313" key="7">
    <source>
        <dbReference type="Proteomes" id="UP000646827"/>
    </source>
</evidence>
<dbReference type="InterPro" id="IPR051132">
    <property type="entry name" value="3-5_Exonuclease_domain"/>
</dbReference>